<dbReference type="PIRSF" id="PIRSF000709">
    <property type="entry name" value="6PFK_2-Ptase"/>
    <property type="match status" value="1"/>
</dbReference>
<name>A0A841NZ46_9HYPH</name>
<dbReference type="GO" id="GO:0016791">
    <property type="term" value="F:phosphatase activity"/>
    <property type="evidence" value="ECO:0007669"/>
    <property type="project" value="TreeGrafter"/>
</dbReference>
<dbReference type="SMART" id="SM00855">
    <property type="entry name" value="PGAM"/>
    <property type="match status" value="1"/>
</dbReference>
<accession>A0A841NZ46</accession>
<dbReference type="PANTHER" id="PTHR48100">
    <property type="entry name" value="BROAD-SPECIFICITY PHOSPHATASE YOR283W-RELATED"/>
    <property type="match status" value="1"/>
</dbReference>
<dbReference type="InterPro" id="IPR029033">
    <property type="entry name" value="His_PPase_superfam"/>
</dbReference>
<organism evidence="3 4">
    <name type="scientific">Mesorhizobium sangaii</name>
    <dbReference type="NCBI Taxonomy" id="505389"/>
    <lineage>
        <taxon>Bacteria</taxon>
        <taxon>Pseudomonadati</taxon>
        <taxon>Pseudomonadota</taxon>
        <taxon>Alphaproteobacteria</taxon>
        <taxon>Hyphomicrobiales</taxon>
        <taxon>Phyllobacteriaceae</taxon>
        <taxon>Mesorhizobium</taxon>
    </lineage>
</organism>
<gene>
    <name evidence="3" type="ORF">HNQ71_000978</name>
</gene>
<dbReference type="InterPro" id="IPR050275">
    <property type="entry name" value="PGM_Phosphatase"/>
</dbReference>
<evidence type="ECO:0000313" key="3">
    <source>
        <dbReference type="EMBL" id="MBB6408334.1"/>
    </source>
</evidence>
<dbReference type="Gene3D" id="3.40.50.1240">
    <property type="entry name" value="Phosphoglycerate mutase-like"/>
    <property type="match status" value="1"/>
</dbReference>
<dbReference type="RefSeq" id="WP_184871419.1">
    <property type="nucleotide sequence ID" value="NZ_JACHEF010000001.1"/>
</dbReference>
<dbReference type="EC" id="5.4.2.12" evidence="3"/>
<evidence type="ECO:0000256" key="1">
    <source>
        <dbReference type="PIRSR" id="PIRSR613078-1"/>
    </source>
</evidence>
<evidence type="ECO:0000313" key="4">
    <source>
        <dbReference type="Proteomes" id="UP000556329"/>
    </source>
</evidence>
<feature type="binding site" evidence="2">
    <location>
        <begin position="9"/>
        <end position="16"/>
    </location>
    <ligand>
        <name>substrate</name>
    </ligand>
</feature>
<dbReference type="InterPro" id="IPR001345">
    <property type="entry name" value="PG/BPGM_mutase_AS"/>
</dbReference>
<dbReference type="GO" id="GO:0004619">
    <property type="term" value="F:phosphoglycerate mutase activity"/>
    <property type="evidence" value="ECO:0007669"/>
    <property type="project" value="UniProtKB-EC"/>
</dbReference>
<feature type="active site" description="Proton donor/acceptor" evidence="1">
    <location>
        <position position="90"/>
    </location>
</feature>
<dbReference type="Proteomes" id="UP000556329">
    <property type="component" value="Unassembled WGS sequence"/>
</dbReference>
<protein>
    <submittedName>
        <fullName evidence="3">Putative phosphoglycerate mutase</fullName>
        <ecNumber evidence="3">5.4.2.12</ecNumber>
    </submittedName>
</protein>
<dbReference type="PANTHER" id="PTHR48100:SF59">
    <property type="entry name" value="ADENOSYLCOBALAMIN_ALPHA-RIBAZOLE PHOSPHATASE"/>
    <property type="match status" value="1"/>
</dbReference>
<keyword evidence="4" id="KW-1185">Reference proteome</keyword>
<dbReference type="GO" id="GO:0005737">
    <property type="term" value="C:cytoplasm"/>
    <property type="evidence" value="ECO:0007669"/>
    <property type="project" value="TreeGrafter"/>
</dbReference>
<keyword evidence="3" id="KW-0413">Isomerase</keyword>
<dbReference type="InterPro" id="IPR013078">
    <property type="entry name" value="His_Pase_superF_clade-1"/>
</dbReference>
<dbReference type="SUPFAM" id="SSF53254">
    <property type="entry name" value="Phosphoglycerate mutase-like"/>
    <property type="match status" value="1"/>
</dbReference>
<dbReference type="EMBL" id="JACHEF010000001">
    <property type="protein sequence ID" value="MBB6408334.1"/>
    <property type="molecule type" value="Genomic_DNA"/>
</dbReference>
<feature type="binding site" evidence="2">
    <location>
        <position position="63"/>
    </location>
    <ligand>
        <name>substrate</name>
    </ligand>
</feature>
<dbReference type="CDD" id="cd07067">
    <property type="entry name" value="HP_PGM_like"/>
    <property type="match status" value="1"/>
</dbReference>
<proteinExistence type="predicted"/>
<dbReference type="AlphaFoldDB" id="A0A841NZ46"/>
<sequence>MYPLVYIVRHGQTAWNAESRLQGQADTDLNPLGREQATGNGYRLAEVVQNPADFEFVASPMKRTRETMQRIRAAMKLDPDAYRTDPRLVEVNFGDWQGFTYAELKTRYPGARRTRALDKWNFQPPGEGAESYQMLLERVKPWFDAIQRQTICVTHGGVMRALFRFVLGVAEDEAANLEIPQDRVLRLQGDRLEWLSRS</sequence>
<reference evidence="3 4" key="1">
    <citation type="submission" date="2020-08" db="EMBL/GenBank/DDBJ databases">
        <title>Genomic Encyclopedia of Type Strains, Phase IV (KMG-IV): sequencing the most valuable type-strain genomes for metagenomic binning, comparative biology and taxonomic classification.</title>
        <authorList>
            <person name="Goeker M."/>
        </authorList>
    </citation>
    <scope>NUCLEOTIDE SEQUENCE [LARGE SCALE GENOMIC DNA]</scope>
    <source>
        <strain evidence="3 4">DSM 100039</strain>
    </source>
</reference>
<feature type="active site" description="Tele-phosphohistidine intermediate" evidence="1">
    <location>
        <position position="10"/>
    </location>
</feature>
<dbReference type="PROSITE" id="PS00175">
    <property type="entry name" value="PG_MUTASE"/>
    <property type="match status" value="1"/>
</dbReference>
<evidence type="ECO:0000256" key="2">
    <source>
        <dbReference type="PIRSR" id="PIRSR613078-2"/>
    </source>
</evidence>
<dbReference type="Pfam" id="PF00300">
    <property type="entry name" value="His_Phos_1"/>
    <property type="match status" value="1"/>
</dbReference>
<comment type="caution">
    <text evidence="3">The sequence shown here is derived from an EMBL/GenBank/DDBJ whole genome shotgun (WGS) entry which is preliminary data.</text>
</comment>